<feature type="transmembrane region" description="Helical" evidence="1">
    <location>
        <begin position="57"/>
        <end position="76"/>
    </location>
</feature>
<keyword evidence="1" id="KW-1133">Transmembrane helix</keyword>
<feature type="transmembrane region" description="Helical" evidence="1">
    <location>
        <begin position="6"/>
        <end position="26"/>
    </location>
</feature>
<evidence type="ECO:0000313" key="2">
    <source>
        <dbReference type="EMBL" id="KAI9251875.1"/>
    </source>
</evidence>
<keyword evidence="1" id="KW-0472">Membrane</keyword>
<protein>
    <submittedName>
        <fullName evidence="2">Uncharacterized protein</fullName>
    </submittedName>
</protein>
<proteinExistence type="predicted"/>
<keyword evidence="3" id="KW-1185">Reference proteome</keyword>
<accession>A0AAD5JS73</accession>
<reference evidence="2" key="1">
    <citation type="journal article" date="2022" name="IScience">
        <title>Evolution of zygomycete secretomes and the origins of terrestrial fungal ecologies.</title>
        <authorList>
            <person name="Chang Y."/>
            <person name="Wang Y."/>
            <person name="Mondo S."/>
            <person name="Ahrendt S."/>
            <person name="Andreopoulos W."/>
            <person name="Barry K."/>
            <person name="Beard J."/>
            <person name="Benny G.L."/>
            <person name="Blankenship S."/>
            <person name="Bonito G."/>
            <person name="Cuomo C."/>
            <person name="Desiro A."/>
            <person name="Gervers K.A."/>
            <person name="Hundley H."/>
            <person name="Kuo A."/>
            <person name="LaButti K."/>
            <person name="Lang B.F."/>
            <person name="Lipzen A."/>
            <person name="O'Donnell K."/>
            <person name="Pangilinan J."/>
            <person name="Reynolds N."/>
            <person name="Sandor L."/>
            <person name="Smith M.E."/>
            <person name="Tsang A."/>
            <person name="Grigoriev I.V."/>
            <person name="Stajich J.E."/>
            <person name="Spatafora J.W."/>
        </authorList>
    </citation>
    <scope>NUCLEOTIDE SEQUENCE</scope>
    <source>
        <strain evidence="2">RSA 2281</strain>
    </source>
</reference>
<dbReference type="EMBL" id="JAIXMP010000029">
    <property type="protein sequence ID" value="KAI9251875.1"/>
    <property type="molecule type" value="Genomic_DNA"/>
</dbReference>
<sequence length="99" mass="12079">MFSIFFFCISFFFMLAFFPFSFHIYYYCYIYKLLPLFICIAKTLFSPYLYVEKTHTLAISFSLYLFCFFSSSLLYTHTQTHLLMYHIIYIKRICPPPKL</sequence>
<keyword evidence="1" id="KW-0812">Transmembrane</keyword>
<organism evidence="2 3">
    <name type="scientific">Phascolomyces articulosus</name>
    <dbReference type="NCBI Taxonomy" id="60185"/>
    <lineage>
        <taxon>Eukaryota</taxon>
        <taxon>Fungi</taxon>
        <taxon>Fungi incertae sedis</taxon>
        <taxon>Mucoromycota</taxon>
        <taxon>Mucoromycotina</taxon>
        <taxon>Mucoromycetes</taxon>
        <taxon>Mucorales</taxon>
        <taxon>Lichtheimiaceae</taxon>
        <taxon>Phascolomyces</taxon>
    </lineage>
</organism>
<gene>
    <name evidence="2" type="ORF">BDA99DRAFT_184740</name>
</gene>
<comment type="caution">
    <text evidence="2">The sequence shown here is derived from an EMBL/GenBank/DDBJ whole genome shotgun (WGS) entry which is preliminary data.</text>
</comment>
<name>A0AAD5JS73_9FUNG</name>
<evidence type="ECO:0000256" key="1">
    <source>
        <dbReference type="SAM" id="Phobius"/>
    </source>
</evidence>
<dbReference type="Proteomes" id="UP001209540">
    <property type="component" value="Unassembled WGS sequence"/>
</dbReference>
<feature type="transmembrane region" description="Helical" evidence="1">
    <location>
        <begin position="33"/>
        <end position="51"/>
    </location>
</feature>
<reference evidence="2" key="2">
    <citation type="submission" date="2023-02" db="EMBL/GenBank/DDBJ databases">
        <authorList>
            <consortium name="DOE Joint Genome Institute"/>
            <person name="Mondo S.J."/>
            <person name="Chang Y."/>
            <person name="Wang Y."/>
            <person name="Ahrendt S."/>
            <person name="Andreopoulos W."/>
            <person name="Barry K."/>
            <person name="Beard J."/>
            <person name="Benny G.L."/>
            <person name="Blankenship S."/>
            <person name="Bonito G."/>
            <person name="Cuomo C."/>
            <person name="Desiro A."/>
            <person name="Gervers K.A."/>
            <person name="Hundley H."/>
            <person name="Kuo A."/>
            <person name="LaButti K."/>
            <person name="Lang B.F."/>
            <person name="Lipzen A."/>
            <person name="O'Donnell K."/>
            <person name="Pangilinan J."/>
            <person name="Reynolds N."/>
            <person name="Sandor L."/>
            <person name="Smith M.W."/>
            <person name="Tsang A."/>
            <person name="Grigoriev I.V."/>
            <person name="Stajich J.E."/>
            <person name="Spatafora J.W."/>
        </authorList>
    </citation>
    <scope>NUCLEOTIDE SEQUENCE</scope>
    <source>
        <strain evidence="2">RSA 2281</strain>
    </source>
</reference>
<dbReference type="AlphaFoldDB" id="A0AAD5JS73"/>
<evidence type="ECO:0000313" key="3">
    <source>
        <dbReference type="Proteomes" id="UP001209540"/>
    </source>
</evidence>